<dbReference type="RefSeq" id="WP_228233549.1">
    <property type="nucleotide sequence ID" value="NZ_JAJGNA010000006.1"/>
</dbReference>
<comment type="subcellular location">
    <subcellularLocation>
        <location evidence="1">Cell inner membrane</location>
        <topology evidence="1">Multi-pass membrane protein</topology>
    </subcellularLocation>
</comment>
<protein>
    <submittedName>
        <fullName evidence="10">Intracellular growth attenuator family protein</fullName>
    </submittedName>
</protein>
<feature type="compositionally biased region" description="Acidic residues" evidence="8">
    <location>
        <begin position="171"/>
        <end position="183"/>
    </location>
</feature>
<dbReference type="GO" id="GO:0005886">
    <property type="term" value="C:plasma membrane"/>
    <property type="evidence" value="ECO:0007669"/>
    <property type="project" value="UniProtKB-SubCell"/>
</dbReference>
<evidence type="ECO:0000256" key="2">
    <source>
        <dbReference type="ARBA" id="ARBA00009494"/>
    </source>
</evidence>
<feature type="region of interest" description="Disordered" evidence="8">
    <location>
        <begin position="151"/>
        <end position="186"/>
    </location>
</feature>
<sequence length="705" mass="78307">MVLLILKFILLMVVILTSLYSALMYSARKRESARQLTELRGRAEPLRRLSLEERQALAPFLFRPDRPGKPVRLHSEEVFPLSGAYHRHGISSQGNQTWHHMIGGVEVILPFDAEHFLDQDNQAEVVFADKLAVVVRLNGFELLEGAAREQRRETARDQWRRGESGHLQDVTLDDEDAPGDPADEDPHRVEILHQRDETPAEIEARQGRGLGLLSGLCWSLAFVAVALAASRQSTLWLGLWAALAVAGAALGLWLFWRRWRPGPAGKVNRVTGYLNLMPVSVDEQRQTVSVAPVLGDKFPFSLPDHWRPRIELEQGRRLDLGLRVDDYSVVDYSEANTPGRRFSVDEEQRRHPPVYWGRHLTLALVGLVALAAALTGPARPVLDAAQAGQWLAGSVPLPVDDPASLATADPPALGRRLMISGRGRCQVSAGEGRVRCDRVRWGGEAPVPPDLEVDPLTRSLLNGEVLETRRERSLEVMALMRGGGTGDRRPLVVSNARAVLATIEEACPDDGDRACAELRRRALATFYFPAAPEEEDWATLRRRLAEQDDAEHREAVALQGRVENLRGVMRRVAEQRLRPLTRQLAEALAEQQRGGVVIGTVRGTDLIALPQQDPHGQRWDTLRALAGEPHDFKLDGVVVRRDHTEDGAPLWLLDPERVDRGGPALARLLWVAAAAGLLLVHGVLALRGYLAAKSRRRALERQYPA</sequence>
<dbReference type="AlphaFoldDB" id="A0A9Q3YNZ8"/>
<keyword evidence="4" id="KW-0997">Cell inner membrane</keyword>
<evidence type="ECO:0000313" key="11">
    <source>
        <dbReference type="Proteomes" id="UP001108027"/>
    </source>
</evidence>
<keyword evidence="5 9" id="KW-0812">Transmembrane</keyword>
<evidence type="ECO:0000256" key="3">
    <source>
        <dbReference type="ARBA" id="ARBA00022475"/>
    </source>
</evidence>
<dbReference type="EMBL" id="JAJGNA010000006">
    <property type="protein sequence ID" value="MCC4308310.1"/>
    <property type="molecule type" value="Genomic_DNA"/>
</dbReference>
<feature type="transmembrane region" description="Helical" evidence="9">
    <location>
        <begin position="210"/>
        <end position="229"/>
    </location>
</feature>
<keyword evidence="6 9" id="KW-1133">Transmembrane helix</keyword>
<keyword evidence="7 9" id="KW-0472">Membrane</keyword>
<organism evidence="10 11">
    <name type="scientific">Alloalcanivorax marinus</name>
    <dbReference type="NCBI Taxonomy" id="1177169"/>
    <lineage>
        <taxon>Bacteria</taxon>
        <taxon>Pseudomonadati</taxon>
        <taxon>Pseudomonadota</taxon>
        <taxon>Gammaproteobacteria</taxon>
        <taxon>Oceanospirillales</taxon>
        <taxon>Alcanivoracaceae</taxon>
        <taxon>Alloalcanivorax</taxon>
    </lineage>
</organism>
<evidence type="ECO:0000256" key="1">
    <source>
        <dbReference type="ARBA" id="ARBA00004429"/>
    </source>
</evidence>
<evidence type="ECO:0000313" key="10">
    <source>
        <dbReference type="EMBL" id="MCC4308310.1"/>
    </source>
</evidence>
<evidence type="ECO:0000256" key="8">
    <source>
        <dbReference type="SAM" id="MobiDB-lite"/>
    </source>
</evidence>
<comment type="similarity">
    <text evidence="2">Belongs to the IgaA family.</text>
</comment>
<feature type="transmembrane region" description="Helical" evidence="9">
    <location>
        <begin position="359"/>
        <end position="378"/>
    </location>
</feature>
<feature type="transmembrane region" description="Helical" evidence="9">
    <location>
        <begin position="668"/>
        <end position="690"/>
    </location>
</feature>
<feature type="transmembrane region" description="Helical" evidence="9">
    <location>
        <begin position="6"/>
        <end position="25"/>
    </location>
</feature>
<evidence type="ECO:0000256" key="7">
    <source>
        <dbReference type="ARBA" id="ARBA00023136"/>
    </source>
</evidence>
<evidence type="ECO:0000256" key="5">
    <source>
        <dbReference type="ARBA" id="ARBA00022692"/>
    </source>
</evidence>
<evidence type="ECO:0000256" key="6">
    <source>
        <dbReference type="ARBA" id="ARBA00022989"/>
    </source>
</evidence>
<dbReference type="InterPro" id="IPR010771">
    <property type="entry name" value="IgaA"/>
</dbReference>
<feature type="transmembrane region" description="Helical" evidence="9">
    <location>
        <begin position="235"/>
        <end position="256"/>
    </location>
</feature>
<evidence type="ECO:0000256" key="4">
    <source>
        <dbReference type="ARBA" id="ARBA00022519"/>
    </source>
</evidence>
<dbReference type="Proteomes" id="UP001108027">
    <property type="component" value="Unassembled WGS sequence"/>
</dbReference>
<feature type="compositionally biased region" description="Basic and acidic residues" evidence="8">
    <location>
        <begin position="151"/>
        <end position="166"/>
    </location>
</feature>
<keyword evidence="11" id="KW-1185">Reference proteome</keyword>
<gene>
    <name evidence="10" type="ORF">LL252_06965</name>
</gene>
<name>A0A9Q3YNZ8_9GAMM</name>
<accession>A0A9Q3YNZ8</accession>
<reference evidence="10" key="1">
    <citation type="submission" date="2021-10" db="EMBL/GenBank/DDBJ databases">
        <title>The diversity and Nitrogen Metabolism of Culturable Nitrate-Utilizing Bacteria Within the Oxygen Minimum Zone of the Changjiang (Yangtze River)Estuary.</title>
        <authorList>
            <person name="Zhang D."/>
            <person name="Zheng J."/>
            <person name="Liu S."/>
            <person name="He W."/>
        </authorList>
    </citation>
    <scope>NUCLEOTIDE SEQUENCE</scope>
    <source>
        <strain evidence="10">FXH-223</strain>
    </source>
</reference>
<dbReference type="Pfam" id="PF07095">
    <property type="entry name" value="IgaA"/>
    <property type="match status" value="1"/>
</dbReference>
<evidence type="ECO:0000256" key="9">
    <source>
        <dbReference type="SAM" id="Phobius"/>
    </source>
</evidence>
<keyword evidence="3" id="KW-1003">Cell membrane</keyword>
<proteinExistence type="inferred from homology"/>
<comment type="caution">
    <text evidence="10">The sequence shown here is derived from an EMBL/GenBank/DDBJ whole genome shotgun (WGS) entry which is preliminary data.</text>
</comment>